<dbReference type="InterPro" id="IPR010499">
    <property type="entry name" value="AraC_E-bd"/>
</dbReference>
<dbReference type="InterPro" id="IPR029442">
    <property type="entry name" value="GyrI-like"/>
</dbReference>
<dbReference type="PANTHER" id="PTHR40055">
    <property type="entry name" value="TRANSCRIPTIONAL REGULATOR YGIV-RELATED"/>
    <property type="match status" value="1"/>
</dbReference>
<evidence type="ECO:0000313" key="2">
    <source>
        <dbReference type="EMBL" id="GFM31960.1"/>
    </source>
</evidence>
<proteinExistence type="predicted"/>
<evidence type="ECO:0000313" key="3">
    <source>
        <dbReference type="Proteomes" id="UP000503840"/>
    </source>
</evidence>
<gene>
    <name evidence="2" type="ORF">DSM101010T_03250</name>
</gene>
<comment type="caution">
    <text evidence="2">The sequence shown here is derived from an EMBL/GenBank/DDBJ whole genome shotgun (WGS) entry which is preliminary data.</text>
</comment>
<keyword evidence="3" id="KW-1185">Reference proteome</keyword>
<dbReference type="Pfam" id="PF06445">
    <property type="entry name" value="GyrI-like"/>
    <property type="match status" value="1"/>
</dbReference>
<reference evidence="2 3" key="1">
    <citation type="submission" date="2020-05" db="EMBL/GenBank/DDBJ databases">
        <title>Draft genome sequence of Desulfovibrio sp. strain HN2T.</title>
        <authorList>
            <person name="Ueno A."/>
            <person name="Tamazawa S."/>
            <person name="Tamamura S."/>
            <person name="Murakami T."/>
            <person name="Kiyama T."/>
            <person name="Inomata H."/>
            <person name="Amano Y."/>
            <person name="Miyakawa K."/>
            <person name="Tamaki H."/>
            <person name="Naganuma T."/>
            <person name="Kaneko K."/>
        </authorList>
    </citation>
    <scope>NUCLEOTIDE SEQUENCE [LARGE SCALE GENOMIC DNA]</scope>
    <source>
        <strain evidence="2 3">HN2</strain>
    </source>
</reference>
<dbReference type="RefSeq" id="WP_174403646.1">
    <property type="nucleotide sequence ID" value="NZ_BLVO01000004.1"/>
</dbReference>
<protein>
    <submittedName>
        <fullName evidence="2">Transcriptional regulator</fullName>
    </submittedName>
</protein>
<accession>A0A7J0BE27</accession>
<dbReference type="PANTHER" id="PTHR40055:SF1">
    <property type="entry name" value="TRANSCRIPTIONAL REGULATOR YGIV-RELATED"/>
    <property type="match status" value="1"/>
</dbReference>
<evidence type="ECO:0000259" key="1">
    <source>
        <dbReference type="SMART" id="SM00871"/>
    </source>
</evidence>
<dbReference type="SUPFAM" id="SSF55136">
    <property type="entry name" value="Probable bacterial effector-binding domain"/>
    <property type="match status" value="1"/>
</dbReference>
<dbReference type="AlphaFoldDB" id="A0A7J0BE27"/>
<dbReference type="Proteomes" id="UP000503840">
    <property type="component" value="Unassembled WGS sequence"/>
</dbReference>
<sequence>MNVKIERLPLLRVATVRAYGPYEKSGPEAWQMLTPWIARHNILTAKTMFLGFCHDDPNITASGRIRYDAAVTLPEGFIPDDFVHTVEVPSLEYAVTVHKGPYATLSHVWASLFWDWLPGSSRRPADAPLMEQYLSDPYLDSEEDLVTRLYLPLTTI</sequence>
<feature type="domain" description="AraC effector-binding" evidence="1">
    <location>
        <begin position="1"/>
        <end position="154"/>
    </location>
</feature>
<dbReference type="SMART" id="SM00871">
    <property type="entry name" value="AraC_E_bind"/>
    <property type="match status" value="1"/>
</dbReference>
<name>A0A7J0BE27_9BACT</name>
<dbReference type="EMBL" id="BLVO01000004">
    <property type="protein sequence ID" value="GFM31960.1"/>
    <property type="molecule type" value="Genomic_DNA"/>
</dbReference>
<dbReference type="InterPro" id="IPR050908">
    <property type="entry name" value="SmbC-like"/>
</dbReference>
<dbReference type="InterPro" id="IPR011256">
    <property type="entry name" value="Reg_factor_effector_dom_sf"/>
</dbReference>
<organism evidence="2 3">
    <name type="scientific">Desulfovibrio subterraneus</name>
    <dbReference type="NCBI Taxonomy" id="2718620"/>
    <lineage>
        <taxon>Bacteria</taxon>
        <taxon>Pseudomonadati</taxon>
        <taxon>Thermodesulfobacteriota</taxon>
        <taxon>Desulfovibrionia</taxon>
        <taxon>Desulfovibrionales</taxon>
        <taxon>Desulfovibrionaceae</taxon>
        <taxon>Desulfovibrio</taxon>
    </lineage>
</organism>
<dbReference type="Gene3D" id="3.20.80.10">
    <property type="entry name" value="Regulatory factor, effector binding domain"/>
    <property type="match status" value="1"/>
</dbReference>